<comment type="caution">
    <text evidence="2">The sequence shown here is derived from an EMBL/GenBank/DDBJ whole genome shotgun (WGS) entry which is preliminary data.</text>
</comment>
<dbReference type="SUPFAM" id="SSF55785">
    <property type="entry name" value="PYP-like sensor domain (PAS domain)"/>
    <property type="match status" value="1"/>
</dbReference>
<evidence type="ECO:0000259" key="1">
    <source>
        <dbReference type="PROSITE" id="PS50112"/>
    </source>
</evidence>
<dbReference type="Pfam" id="PF00989">
    <property type="entry name" value="PAS"/>
    <property type="match status" value="1"/>
</dbReference>
<dbReference type="InterPro" id="IPR013767">
    <property type="entry name" value="PAS_fold"/>
</dbReference>
<dbReference type="InterPro" id="IPR000014">
    <property type="entry name" value="PAS"/>
</dbReference>
<dbReference type="NCBIfam" id="TIGR00229">
    <property type="entry name" value="sensory_box"/>
    <property type="match status" value="1"/>
</dbReference>
<dbReference type="Gene3D" id="3.30.450.20">
    <property type="entry name" value="PAS domain"/>
    <property type="match status" value="1"/>
</dbReference>
<dbReference type="CDD" id="cd00130">
    <property type="entry name" value="PAS"/>
    <property type="match status" value="1"/>
</dbReference>
<dbReference type="EMBL" id="JALLPJ020000250">
    <property type="protein sequence ID" value="KAL3797568.1"/>
    <property type="molecule type" value="Genomic_DNA"/>
</dbReference>
<organism evidence="2 3">
    <name type="scientific">Cyclotella atomus</name>
    <dbReference type="NCBI Taxonomy" id="382360"/>
    <lineage>
        <taxon>Eukaryota</taxon>
        <taxon>Sar</taxon>
        <taxon>Stramenopiles</taxon>
        <taxon>Ochrophyta</taxon>
        <taxon>Bacillariophyta</taxon>
        <taxon>Coscinodiscophyceae</taxon>
        <taxon>Thalassiosirophycidae</taxon>
        <taxon>Stephanodiscales</taxon>
        <taxon>Stephanodiscaceae</taxon>
        <taxon>Cyclotella</taxon>
    </lineage>
</organism>
<evidence type="ECO:0000313" key="2">
    <source>
        <dbReference type="EMBL" id="KAL3797568.1"/>
    </source>
</evidence>
<keyword evidence="3" id="KW-1185">Reference proteome</keyword>
<gene>
    <name evidence="2" type="ORF">ACHAWO_012582</name>
</gene>
<accession>A0ABD3QB74</accession>
<dbReference type="SMART" id="SM00091">
    <property type="entry name" value="PAS"/>
    <property type="match status" value="1"/>
</dbReference>
<dbReference type="Proteomes" id="UP001530400">
    <property type="component" value="Unassembled WGS sequence"/>
</dbReference>
<evidence type="ECO:0000313" key="3">
    <source>
        <dbReference type="Proteomes" id="UP001530400"/>
    </source>
</evidence>
<reference evidence="2 3" key="1">
    <citation type="submission" date="2024-10" db="EMBL/GenBank/DDBJ databases">
        <title>Updated reference genomes for cyclostephanoid diatoms.</title>
        <authorList>
            <person name="Roberts W.R."/>
            <person name="Alverson A.J."/>
        </authorList>
    </citation>
    <scope>NUCLEOTIDE SEQUENCE [LARGE SCALE GENOMIC DNA]</scope>
    <source>
        <strain evidence="2 3">AJA010-31</strain>
    </source>
</reference>
<dbReference type="PROSITE" id="PS50112">
    <property type="entry name" value="PAS"/>
    <property type="match status" value="1"/>
</dbReference>
<sequence length="158" mass="17264">MSTEPVASNQDADQSSILESVPDLIVAFDLNGHIFFASQSVLDFLGLSSPEEVQGRSFWDLITHESKVLIQRELDEALQVQKEEGCESAELAGGRSLMVYVVIKEQGQDEESHLVSLKGVVHVSQEHDEPTCICSIRLTASAFQRVDSGTAISITDSE</sequence>
<protein>
    <recommendedName>
        <fullName evidence="1">PAS domain-containing protein</fullName>
    </recommendedName>
</protein>
<dbReference type="AlphaFoldDB" id="A0ABD3QB74"/>
<name>A0ABD3QB74_9STRA</name>
<proteinExistence type="predicted"/>
<dbReference type="InterPro" id="IPR035965">
    <property type="entry name" value="PAS-like_dom_sf"/>
</dbReference>
<feature type="domain" description="PAS" evidence="1">
    <location>
        <begin position="10"/>
        <end position="81"/>
    </location>
</feature>